<dbReference type="KEGG" id="lfp:Y981_04570"/>
<dbReference type="InterPro" id="IPR052906">
    <property type="entry name" value="Type_IV_Methyl-Rstrct_Enzyme"/>
</dbReference>
<keyword evidence="4" id="KW-1185">Reference proteome</keyword>
<reference evidence="3 4" key="2">
    <citation type="journal article" date="2015" name="Biomed. Res. Int.">
        <title>Effects of Arsenite Resistance on the Growth and Functional Gene Expression of Leptospirillum ferriphilum and Acidithiobacillus thiooxidans in Pure Culture and Coculture.</title>
        <authorList>
            <person name="Jiang H."/>
            <person name="Liang Y."/>
            <person name="Yin H."/>
            <person name="Xiao Y."/>
            <person name="Guo X."/>
            <person name="Xu Y."/>
            <person name="Hu Q."/>
            <person name="Liu H."/>
            <person name="Liu X."/>
        </authorList>
    </citation>
    <scope>NUCLEOTIDE SEQUENCE [LARGE SCALE GENOMIC DNA]</scope>
    <source>
        <strain evidence="3 4">YSK</strain>
    </source>
</reference>
<keyword evidence="3" id="KW-0255">Endonuclease</keyword>
<sequence>MAEITRKRTGELLRGVFQILSGEPDGLPARDVLKKLESIVPPTTFEKSDYPNRPGVRRFEKIVRFATVSCVKAGWLEKSKGRWILTETGKTAFQTIPDPEKFRREASRLYHAWAETNQEIDRSDEENPEESRTSVSFENANEQAWTEIEEHISKMDPYDFQNKVIPGLLKGMGYHVAYTAPPGADGGVDIVAYPDPLGTKEPTIKISVRRRVQKADVKDLREFLSRIHPGEVGIFISVAGFTSDAERECRSDQRKIRLIDLDKLFDLWVEHYSKIPESSRKLLSIKPVWFLELGNTE</sequence>
<accession>A0A059XYN6</accession>
<dbReference type="EMBL" id="CP007243">
    <property type="protein sequence ID" value="AIA30312.1"/>
    <property type="molecule type" value="Genomic_DNA"/>
</dbReference>
<protein>
    <submittedName>
        <fullName evidence="3">Restriction endonuclease</fullName>
    </submittedName>
</protein>
<dbReference type="GO" id="GO:0009307">
    <property type="term" value="P:DNA restriction-modification system"/>
    <property type="evidence" value="ECO:0007669"/>
    <property type="project" value="InterPro"/>
</dbReference>
<keyword evidence="3" id="KW-0378">Hydrolase</keyword>
<dbReference type="OrthoDB" id="9781481at2"/>
<dbReference type="InterPro" id="IPR011856">
    <property type="entry name" value="tRNA_endonuc-like_dom_sf"/>
</dbReference>
<name>A0A059XYN6_9BACT</name>
<dbReference type="HOGENOM" id="CLU_942889_0_0_0"/>
<dbReference type="GO" id="GO:0003677">
    <property type="term" value="F:DNA binding"/>
    <property type="evidence" value="ECO:0007669"/>
    <property type="project" value="InterPro"/>
</dbReference>
<evidence type="ECO:0000313" key="3">
    <source>
        <dbReference type="EMBL" id="AIA30312.1"/>
    </source>
</evidence>
<reference evidence="4" key="1">
    <citation type="submission" date="2014-02" db="EMBL/GenBank/DDBJ databases">
        <title>Complete genome sequence and comparative genomic analysis of the nitrogen-fixing bacterium Leptospirillum ferriphilum YSK.</title>
        <authorList>
            <person name="Guo X."/>
            <person name="Yin H."/>
            <person name="Liang Y."/>
            <person name="Hu Q."/>
            <person name="Ma L."/>
            <person name="Xiao Y."/>
            <person name="Zhang X."/>
            <person name="Qiu G."/>
            <person name="Liu X."/>
        </authorList>
    </citation>
    <scope>NUCLEOTIDE SEQUENCE [LARGE SCALE GENOMIC DNA]</scope>
    <source>
        <strain evidence="4">YSK</strain>
    </source>
</reference>
<feature type="domain" description="Restriction endonuclease type IV Mrr" evidence="2">
    <location>
        <begin position="152"/>
        <end position="267"/>
    </location>
</feature>
<dbReference type="Proteomes" id="UP000027059">
    <property type="component" value="Chromosome"/>
</dbReference>
<dbReference type="InterPro" id="IPR011335">
    <property type="entry name" value="Restrct_endonuc-II-like"/>
</dbReference>
<proteinExistence type="predicted"/>
<dbReference type="PANTHER" id="PTHR30015">
    <property type="entry name" value="MRR RESTRICTION SYSTEM PROTEIN"/>
    <property type="match status" value="1"/>
</dbReference>
<dbReference type="InterPro" id="IPR007560">
    <property type="entry name" value="Restrct_endonuc_IV_Mrr"/>
</dbReference>
<feature type="region of interest" description="Disordered" evidence="1">
    <location>
        <begin position="116"/>
        <end position="140"/>
    </location>
</feature>
<dbReference type="PANTHER" id="PTHR30015:SF7">
    <property type="entry name" value="TYPE IV METHYL-DIRECTED RESTRICTION ENZYME ECOKMRR"/>
    <property type="match status" value="1"/>
</dbReference>
<dbReference type="RefSeq" id="WP_038504973.1">
    <property type="nucleotide sequence ID" value="NZ_CP007243.1"/>
</dbReference>
<dbReference type="Gene3D" id="3.40.1350.10">
    <property type="match status" value="1"/>
</dbReference>
<dbReference type="AlphaFoldDB" id="A0A059XYN6"/>
<dbReference type="REBASE" id="87690">
    <property type="entry name" value="LfeYSKMrr2P"/>
</dbReference>
<evidence type="ECO:0000259" key="2">
    <source>
        <dbReference type="Pfam" id="PF04471"/>
    </source>
</evidence>
<dbReference type="GO" id="GO:0015666">
    <property type="term" value="F:restriction endodeoxyribonuclease activity"/>
    <property type="evidence" value="ECO:0007669"/>
    <property type="project" value="TreeGrafter"/>
</dbReference>
<gene>
    <name evidence="3" type="ORF">Y981_04570</name>
</gene>
<dbReference type="Pfam" id="PF04471">
    <property type="entry name" value="Mrr_cat"/>
    <property type="match status" value="1"/>
</dbReference>
<evidence type="ECO:0000313" key="4">
    <source>
        <dbReference type="Proteomes" id="UP000027059"/>
    </source>
</evidence>
<evidence type="ECO:0000256" key="1">
    <source>
        <dbReference type="SAM" id="MobiDB-lite"/>
    </source>
</evidence>
<dbReference type="SUPFAM" id="SSF52980">
    <property type="entry name" value="Restriction endonuclease-like"/>
    <property type="match status" value="1"/>
</dbReference>
<keyword evidence="3" id="KW-0540">Nuclease</keyword>
<organism evidence="3 4">
    <name type="scientific">Leptospirillum ferriphilum YSK</name>
    <dbReference type="NCBI Taxonomy" id="1441628"/>
    <lineage>
        <taxon>Bacteria</taxon>
        <taxon>Pseudomonadati</taxon>
        <taxon>Nitrospirota</taxon>
        <taxon>Nitrospiria</taxon>
        <taxon>Nitrospirales</taxon>
        <taxon>Nitrospiraceae</taxon>
        <taxon>Leptospirillum</taxon>
    </lineage>
</organism>